<keyword evidence="4" id="KW-1185">Reference proteome</keyword>
<reference evidence="2 3" key="2">
    <citation type="submission" date="2014-03" db="EMBL/GenBank/DDBJ databases">
        <title>Draft Genome Sequences of Four Burkholderia Strains.</title>
        <authorList>
            <person name="Liu X.Y."/>
            <person name="Li C.X."/>
            <person name="Xu J.H."/>
        </authorList>
    </citation>
    <scope>NUCLEOTIDE SEQUENCE [LARGE SCALE GENOMIC DNA]</scope>
    <source>
        <strain evidence="2 3">R27</strain>
    </source>
</reference>
<reference evidence="1" key="4">
    <citation type="submission" date="2024-05" db="EMBL/GenBank/DDBJ databases">
        <authorList>
            <person name="Sun Q."/>
            <person name="Zhou Y."/>
        </authorList>
    </citation>
    <scope>NUCLEOTIDE SEQUENCE</scope>
    <source>
        <strain evidence="1">CGMCC 1.11013</strain>
    </source>
</reference>
<evidence type="ECO:0000313" key="3">
    <source>
        <dbReference type="Proteomes" id="UP000027439"/>
    </source>
</evidence>
<protein>
    <submittedName>
        <fullName evidence="2">Uncharacterized protein</fullName>
    </submittedName>
</protein>
<evidence type="ECO:0000313" key="4">
    <source>
        <dbReference type="Proteomes" id="UP000597138"/>
    </source>
</evidence>
<name>A0A069P553_9BURK</name>
<proteinExistence type="predicted"/>
<evidence type="ECO:0000313" key="2">
    <source>
        <dbReference type="EMBL" id="KDR35582.1"/>
    </source>
</evidence>
<dbReference type="Proteomes" id="UP000027439">
    <property type="component" value="Unassembled WGS sequence"/>
</dbReference>
<dbReference type="RefSeq" id="WP_052005685.1">
    <property type="nucleotide sequence ID" value="NZ_BMEG01000007.1"/>
</dbReference>
<sequence length="75" mass="8323">MEIKYRSCTIHTSASIDDGSIVGNARIYLPTANDGDAMESHDMEFRLSFVDENEAMAFAKESAIAWIDEHEALAL</sequence>
<organism evidence="2 3">
    <name type="scientific">Caballeronia grimmiae</name>
    <dbReference type="NCBI Taxonomy" id="1071679"/>
    <lineage>
        <taxon>Bacteria</taxon>
        <taxon>Pseudomonadati</taxon>
        <taxon>Pseudomonadota</taxon>
        <taxon>Betaproteobacteria</taxon>
        <taxon>Burkholderiales</taxon>
        <taxon>Burkholderiaceae</taxon>
        <taxon>Caballeronia</taxon>
    </lineage>
</organism>
<dbReference type="OrthoDB" id="9105319at2"/>
<gene>
    <name evidence="2" type="ORF">BG57_27435</name>
    <name evidence="1" type="ORF">GCM10010985_41060</name>
</gene>
<dbReference type="Proteomes" id="UP000597138">
    <property type="component" value="Unassembled WGS sequence"/>
</dbReference>
<accession>A0A069P553</accession>
<dbReference type="AlphaFoldDB" id="A0A069P553"/>
<evidence type="ECO:0000313" key="1">
    <source>
        <dbReference type="EMBL" id="GGD82379.1"/>
    </source>
</evidence>
<dbReference type="EMBL" id="JFHE01000006">
    <property type="protein sequence ID" value="KDR35582.1"/>
    <property type="molecule type" value="Genomic_DNA"/>
</dbReference>
<reference evidence="1" key="1">
    <citation type="journal article" date="2014" name="Int. J. Syst. Evol. Microbiol.">
        <title>Complete genome of a new Firmicutes species belonging to the dominant human colonic microbiota ('Ruminococcus bicirculans') reveals two chromosomes and a selective capacity to utilize plant glucans.</title>
        <authorList>
            <consortium name="NISC Comparative Sequencing Program"/>
            <person name="Wegmann U."/>
            <person name="Louis P."/>
            <person name="Goesmann A."/>
            <person name="Henrissat B."/>
            <person name="Duncan S.H."/>
            <person name="Flint H.J."/>
        </authorList>
    </citation>
    <scope>NUCLEOTIDE SEQUENCE</scope>
    <source>
        <strain evidence="1">CGMCC 1.11013</strain>
    </source>
</reference>
<reference evidence="4" key="3">
    <citation type="journal article" date="2019" name="Int. J. Syst. Evol. Microbiol.">
        <title>The Global Catalogue of Microorganisms (GCM) 10K type strain sequencing project: providing services to taxonomists for standard genome sequencing and annotation.</title>
        <authorList>
            <consortium name="The Broad Institute Genomics Platform"/>
            <consortium name="The Broad Institute Genome Sequencing Center for Infectious Disease"/>
            <person name="Wu L."/>
            <person name="Ma J."/>
        </authorList>
    </citation>
    <scope>NUCLEOTIDE SEQUENCE [LARGE SCALE GENOMIC DNA]</scope>
    <source>
        <strain evidence="4">CGMCC 1.11013</strain>
    </source>
</reference>
<comment type="caution">
    <text evidence="2">The sequence shown here is derived from an EMBL/GenBank/DDBJ whole genome shotgun (WGS) entry which is preliminary data.</text>
</comment>
<dbReference type="EMBL" id="BMEG01000007">
    <property type="protein sequence ID" value="GGD82379.1"/>
    <property type="molecule type" value="Genomic_DNA"/>
</dbReference>
<dbReference type="eggNOG" id="ENOG503212F">
    <property type="taxonomic scope" value="Bacteria"/>
</dbReference>
<dbReference type="STRING" id="1071679.BG57_27435"/>